<name>A0AAD7K5C2_9AGAR</name>
<accession>A0AAD7K5C2</accession>
<organism evidence="2 3">
    <name type="scientific">Mycena maculata</name>
    <dbReference type="NCBI Taxonomy" id="230809"/>
    <lineage>
        <taxon>Eukaryota</taxon>
        <taxon>Fungi</taxon>
        <taxon>Dikarya</taxon>
        <taxon>Basidiomycota</taxon>
        <taxon>Agaricomycotina</taxon>
        <taxon>Agaricomycetes</taxon>
        <taxon>Agaricomycetidae</taxon>
        <taxon>Agaricales</taxon>
        <taxon>Marasmiineae</taxon>
        <taxon>Mycenaceae</taxon>
        <taxon>Mycena</taxon>
    </lineage>
</organism>
<dbReference type="AlphaFoldDB" id="A0AAD7K5C2"/>
<feature type="compositionally biased region" description="Basic and acidic residues" evidence="1">
    <location>
        <begin position="1"/>
        <end position="16"/>
    </location>
</feature>
<evidence type="ECO:0000313" key="2">
    <source>
        <dbReference type="EMBL" id="KAJ7778740.1"/>
    </source>
</evidence>
<dbReference type="Proteomes" id="UP001215280">
    <property type="component" value="Unassembled WGS sequence"/>
</dbReference>
<feature type="region of interest" description="Disordered" evidence="1">
    <location>
        <begin position="853"/>
        <end position="875"/>
    </location>
</feature>
<sequence length="904" mass="102447">MTREQRLAQDRLRDMADSDEDYGGGGGGGYEEDVLRGRAPAYLSHAGEDFTREDLARSDESLYERLMESHRASFGRHYDPRTRRNRTQKRVDAFSKQIETMADAYVSWSAATAEGGLGSSYELSADAVVQETREVLVVDVFSAYHDNLALIAGDRYVSSGCVRQGWMPVAPWFPTVVITLRALEVYRVTNLRCPRLGIQPFVRALCDLHGVAPRPWLASQFSVAFDVYLAVRAVIDKRVQVALGRDAPNWRLKNACPACLYKLEGEPHLYIPFMYTMDGNNSLSRHEIREKEQVHEDGTTVPGASKELGDDRVVPGDYYLPREEVNKWAKEGLEELMKGFVPGVENDNDQDGCAERWQNMKEDATARAWGMYDETGIFPALCRHGFVLVVVDMVKSGELAKYGFSVTAHLLQVLGEVAGAYDIGCKFGKMVNSHPLLSKLALDNNFKSLVGAFHGHGHGRRCQLKNLTTYVKGVGLESLEGCEAYFSKSNGLAANTRHASRFHRQQAITAYMKHTDAFDTYQSLSLVMCSKYRRALEIKATYGALREAMRDLGVESREVFETWLESEKTYLRTLSREPLEETMEMEYYQKLGARHGRLRSKATRRLETQRRHALELHAKALAVVHDLEVRMGIETRWSPGEDKWDGAAARVEKRRYRRAIDHLEGLVVSRMFELAKCHMSGTGYRLRKHIAKALQARSKAIKGAIAKYNQAAEAMEPPRPTLDWEQVVECAFLADFDLLRDAREDIRQEPWALPAGRAAMDQHFKLLRADEEIERLNVEIHRFVTYMRDEDNFLIRQEDRLREEGDEGMVHQVRLVRMERGRFTSLHMSRFVRLSKAGGFTGDLVPGVSVSRERHAPASEAEYEQDEDAASDDDEEVARLTAGFINIVRLSSDISAEAEDTQDS</sequence>
<dbReference type="EMBL" id="JARJLG010000008">
    <property type="protein sequence ID" value="KAJ7778740.1"/>
    <property type="molecule type" value="Genomic_DNA"/>
</dbReference>
<dbReference type="InterPro" id="IPR040521">
    <property type="entry name" value="KDZ"/>
</dbReference>
<gene>
    <name evidence="2" type="ORF">DFH07DRAFT_865462</name>
</gene>
<evidence type="ECO:0000256" key="1">
    <source>
        <dbReference type="SAM" id="MobiDB-lite"/>
    </source>
</evidence>
<reference evidence="2" key="1">
    <citation type="submission" date="2023-03" db="EMBL/GenBank/DDBJ databases">
        <title>Massive genome expansion in bonnet fungi (Mycena s.s.) driven by repeated elements and novel gene families across ecological guilds.</title>
        <authorList>
            <consortium name="Lawrence Berkeley National Laboratory"/>
            <person name="Harder C.B."/>
            <person name="Miyauchi S."/>
            <person name="Viragh M."/>
            <person name="Kuo A."/>
            <person name="Thoen E."/>
            <person name="Andreopoulos B."/>
            <person name="Lu D."/>
            <person name="Skrede I."/>
            <person name="Drula E."/>
            <person name="Henrissat B."/>
            <person name="Morin E."/>
            <person name="Kohler A."/>
            <person name="Barry K."/>
            <person name="LaButti K."/>
            <person name="Morin E."/>
            <person name="Salamov A."/>
            <person name="Lipzen A."/>
            <person name="Mereny Z."/>
            <person name="Hegedus B."/>
            <person name="Baldrian P."/>
            <person name="Stursova M."/>
            <person name="Weitz H."/>
            <person name="Taylor A."/>
            <person name="Grigoriev I.V."/>
            <person name="Nagy L.G."/>
            <person name="Martin F."/>
            <person name="Kauserud H."/>
        </authorList>
    </citation>
    <scope>NUCLEOTIDE SEQUENCE</scope>
    <source>
        <strain evidence="2">CBHHK188m</strain>
    </source>
</reference>
<comment type="caution">
    <text evidence="2">The sequence shown here is derived from an EMBL/GenBank/DDBJ whole genome shotgun (WGS) entry which is preliminary data.</text>
</comment>
<dbReference type="PANTHER" id="PTHR33096:SF1">
    <property type="entry name" value="CXC1-LIKE CYSTEINE CLUSTER ASSOCIATED WITH KDZ TRANSPOSASES DOMAIN-CONTAINING PROTEIN"/>
    <property type="match status" value="1"/>
</dbReference>
<evidence type="ECO:0000313" key="3">
    <source>
        <dbReference type="Proteomes" id="UP001215280"/>
    </source>
</evidence>
<evidence type="ECO:0008006" key="4">
    <source>
        <dbReference type="Google" id="ProtNLM"/>
    </source>
</evidence>
<keyword evidence="3" id="KW-1185">Reference proteome</keyword>
<dbReference type="Pfam" id="PF18758">
    <property type="entry name" value="KDZ"/>
    <property type="match status" value="1"/>
</dbReference>
<protein>
    <recommendedName>
        <fullName evidence="4">CxC1-like cysteine cluster associated with KDZ transposases domain-containing protein</fullName>
    </recommendedName>
</protein>
<feature type="region of interest" description="Disordered" evidence="1">
    <location>
        <begin position="1"/>
        <end position="33"/>
    </location>
</feature>
<proteinExistence type="predicted"/>
<feature type="compositionally biased region" description="Acidic residues" evidence="1">
    <location>
        <begin position="861"/>
        <end position="875"/>
    </location>
</feature>
<dbReference type="PANTHER" id="PTHR33096">
    <property type="entry name" value="CXC2 DOMAIN-CONTAINING PROTEIN"/>
    <property type="match status" value="1"/>
</dbReference>